<protein>
    <recommendedName>
        <fullName evidence="8">Dermatopontin</fullName>
    </recommendedName>
</protein>
<dbReference type="InterPro" id="IPR026645">
    <property type="entry name" value="Dermatopontin"/>
</dbReference>
<keyword evidence="7" id="KW-1185">Reference proteome</keyword>
<evidence type="ECO:0000313" key="7">
    <source>
        <dbReference type="Proteomes" id="UP001497497"/>
    </source>
</evidence>
<comment type="caution">
    <text evidence="6">The sequence shown here is derived from an EMBL/GenBank/DDBJ whole genome shotgun (WGS) entry which is preliminary data.</text>
</comment>
<proteinExistence type="inferred from homology"/>
<dbReference type="AlphaFoldDB" id="A0AAV2HHV7"/>
<dbReference type="GO" id="GO:0005615">
    <property type="term" value="C:extracellular space"/>
    <property type="evidence" value="ECO:0007669"/>
    <property type="project" value="TreeGrafter"/>
</dbReference>
<evidence type="ECO:0000256" key="2">
    <source>
        <dbReference type="ARBA" id="ARBA00008712"/>
    </source>
</evidence>
<keyword evidence="5" id="KW-0732">Signal</keyword>
<dbReference type="GO" id="GO:0030199">
    <property type="term" value="P:collagen fibril organization"/>
    <property type="evidence" value="ECO:0007669"/>
    <property type="project" value="TreeGrafter"/>
</dbReference>
<reference evidence="6 7" key="1">
    <citation type="submission" date="2024-04" db="EMBL/GenBank/DDBJ databases">
        <authorList>
            <consortium name="Genoscope - CEA"/>
            <person name="William W."/>
        </authorList>
    </citation>
    <scope>NUCLEOTIDE SEQUENCE [LARGE SCALE GENOMIC DNA]</scope>
</reference>
<comment type="similarity">
    <text evidence="2">Belongs to the dermatopontin family.</text>
</comment>
<feature type="chain" id="PRO_5043359919" description="Dermatopontin" evidence="5">
    <location>
        <begin position="21"/>
        <end position="169"/>
    </location>
</feature>
<dbReference type="Pfam" id="PF14704">
    <property type="entry name" value="DERM"/>
    <property type="match status" value="1"/>
</dbReference>
<dbReference type="EMBL" id="CAXITT010000148">
    <property type="protein sequence ID" value="CAL1533641.1"/>
    <property type="molecule type" value="Genomic_DNA"/>
</dbReference>
<accession>A0AAV2HHV7</accession>
<name>A0AAV2HHV7_LYMST</name>
<gene>
    <name evidence="6" type="ORF">GSLYS_00007601001</name>
</gene>
<evidence type="ECO:0000256" key="4">
    <source>
        <dbReference type="ARBA" id="ARBA00023157"/>
    </source>
</evidence>
<dbReference type="PANTHER" id="PTHR15040">
    <property type="entry name" value="DERMATOPONTIN-RELATED"/>
    <property type="match status" value="1"/>
</dbReference>
<sequence>MAGLISGFFCIAFLIAGSTAGFVNDWDQPFNFNCPSGQIINFVSSIHNNRKEDRRWEFLCKGVGNTHSCSDSGYVNTFDNPLVFKCPGDQVITGVNSYHSNKHEDRRFGFQCCNVQGRQPRDCYITGNVNDWDGKLTLAVPEGKAIKGAYSHHNNRREDRLWQFEICTL</sequence>
<evidence type="ECO:0008006" key="8">
    <source>
        <dbReference type="Google" id="ProtNLM"/>
    </source>
</evidence>
<evidence type="ECO:0000256" key="5">
    <source>
        <dbReference type="SAM" id="SignalP"/>
    </source>
</evidence>
<keyword evidence="3" id="KW-0964">Secreted</keyword>
<evidence type="ECO:0000256" key="3">
    <source>
        <dbReference type="ARBA" id="ARBA00022525"/>
    </source>
</evidence>
<dbReference type="GO" id="GO:0031012">
    <property type="term" value="C:extracellular matrix"/>
    <property type="evidence" value="ECO:0007669"/>
    <property type="project" value="TreeGrafter"/>
</dbReference>
<organism evidence="6 7">
    <name type="scientific">Lymnaea stagnalis</name>
    <name type="common">Great pond snail</name>
    <name type="synonym">Helix stagnalis</name>
    <dbReference type="NCBI Taxonomy" id="6523"/>
    <lineage>
        <taxon>Eukaryota</taxon>
        <taxon>Metazoa</taxon>
        <taxon>Spiralia</taxon>
        <taxon>Lophotrochozoa</taxon>
        <taxon>Mollusca</taxon>
        <taxon>Gastropoda</taxon>
        <taxon>Heterobranchia</taxon>
        <taxon>Euthyneura</taxon>
        <taxon>Panpulmonata</taxon>
        <taxon>Hygrophila</taxon>
        <taxon>Lymnaeoidea</taxon>
        <taxon>Lymnaeidae</taxon>
        <taxon>Lymnaea</taxon>
    </lineage>
</organism>
<feature type="signal peptide" evidence="5">
    <location>
        <begin position="1"/>
        <end position="20"/>
    </location>
</feature>
<dbReference type="PANTHER" id="PTHR15040:SF1">
    <property type="entry name" value="DERMATOPONTIN-LIKE ISOFORM X1"/>
    <property type="match status" value="1"/>
</dbReference>
<evidence type="ECO:0000313" key="6">
    <source>
        <dbReference type="EMBL" id="CAL1533641.1"/>
    </source>
</evidence>
<evidence type="ECO:0000256" key="1">
    <source>
        <dbReference type="ARBA" id="ARBA00004613"/>
    </source>
</evidence>
<keyword evidence="4" id="KW-1015">Disulfide bond</keyword>
<dbReference type="Proteomes" id="UP001497497">
    <property type="component" value="Unassembled WGS sequence"/>
</dbReference>
<comment type="subcellular location">
    <subcellularLocation>
        <location evidence="1">Secreted</location>
    </subcellularLocation>
</comment>